<evidence type="ECO:0000256" key="4">
    <source>
        <dbReference type="ARBA" id="ARBA00023163"/>
    </source>
</evidence>
<keyword evidence="2" id="KW-0805">Transcription regulation</keyword>
<dbReference type="GO" id="GO:0008301">
    <property type="term" value="F:DNA binding, bending"/>
    <property type="evidence" value="ECO:0007669"/>
    <property type="project" value="UniProtKB-ARBA"/>
</dbReference>
<feature type="compositionally biased region" description="Polar residues" evidence="7">
    <location>
        <begin position="305"/>
        <end position="322"/>
    </location>
</feature>
<evidence type="ECO:0000256" key="5">
    <source>
        <dbReference type="ARBA" id="ARBA00023242"/>
    </source>
</evidence>
<protein>
    <submittedName>
        <fullName evidence="9">Resistance to lethality of mkk1p386 overexpression</fullName>
    </submittedName>
</protein>
<evidence type="ECO:0000313" key="9">
    <source>
        <dbReference type="EMBL" id="WEW59966.1"/>
    </source>
</evidence>
<dbReference type="PANTHER" id="PTHR11945">
    <property type="entry name" value="MADS BOX PROTEIN"/>
    <property type="match status" value="1"/>
</dbReference>
<feature type="compositionally biased region" description="Low complexity" evidence="7">
    <location>
        <begin position="412"/>
        <end position="423"/>
    </location>
</feature>
<dbReference type="PROSITE" id="PS50066">
    <property type="entry name" value="MADS_BOX_2"/>
    <property type="match status" value="1"/>
</dbReference>
<evidence type="ECO:0000256" key="2">
    <source>
        <dbReference type="ARBA" id="ARBA00023015"/>
    </source>
</evidence>
<feature type="domain" description="MADS-box" evidence="8">
    <location>
        <begin position="1"/>
        <end position="61"/>
    </location>
</feature>
<evidence type="ECO:0000256" key="1">
    <source>
        <dbReference type="ARBA" id="ARBA00004123"/>
    </source>
</evidence>
<dbReference type="EMBL" id="CP120629">
    <property type="protein sequence ID" value="WEW59966.1"/>
    <property type="molecule type" value="Genomic_DNA"/>
</dbReference>
<organism evidence="9 10">
    <name type="scientific">Emydomyces testavorans</name>
    <dbReference type="NCBI Taxonomy" id="2070801"/>
    <lineage>
        <taxon>Eukaryota</taxon>
        <taxon>Fungi</taxon>
        <taxon>Dikarya</taxon>
        <taxon>Ascomycota</taxon>
        <taxon>Pezizomycotina</taxon>
        <taxon>Eurotiomycetes</taxon>
        <taxon>Eurotiomycetidae</taxon>
        <taxon>Onygenales</taxon>
        <taxon>Nannizziopsiaceae</taxon>
        <taxon>Emydomyces</taxon>
    </lineage>
</organism>
<feature type="compositionally biased region" description="Low complexity" evidence="7">
    <location>
        <begin position="246"/>
        <end position="259"/>
    </location>
</feature>
<feature type="region of interest" description="Disordered" evidence="7">
    <location>
        <begin position="79"/>
        <end position="525"/>
    </location>
</feature>
<dbReference type="GO" id="GO:0000978">
    <property type="term" value="F:RNA polymerase II cis-regulatory region sequence-specific DNA binding"/>
    <property type="evidence" value="ECO:0007669"/>
    <property type="project" value="TreeGrafter"/>
</dbReference>
<feature type="compositionally biased region" description="Polar residues" evidence="7">
    <location>
        <begin position="107"/>
        <end position="131"/>
    </location>
</feature>
<dbReference type="GO" id="GO:0000981">
    <property type="term" value="F:DNA-binding transcription factor activity, RNA polymerase II-specific"/>
    <property type="evidence" value="ECO:0007669"/>
    <property type="project" value="TreeGrafter"/>
</dbReference>
<sequence length="614" mass="66378">MGRRKIEIKAIKDDRNRSVTFLKRKGGLFKKAHELSVLCSVDVTVIIFGHNKKLYEFSSGDIQETLGRYQYYGQAHEHKGPADFLGKQNIDDDDEDDISPPPDDLPQQTLSNGVPPQSHQPAFQHVNHTPSVSPPIPNGVQYRPRNGTPQPPGVHSRPSSRNTVPAVSSNLARPQHHQTPPPPPQAQNGYAYMPNPSVYNQQANPNLPPQQPPRPGQYQYARPPPPVPVTQHPAQQTSMASHHPQHQPIPAQIQQQQHPQHPHAQHAQHPQHHPPPPNQHAPLPHHPFMQDQQRRQSMPPAFPQQERQVPQTTDQALHQQQPEPKVERVASPPPRPQPTKSRSIFTPIDDRGSVLAQHFGFGPPAESPKTDSPIGKRESEKSGNSAAPPPRPTLVSAAAPPRSFPNPQRTQSISSIPDITPISRNNSIGGVKRPQLRVQIPSEQSDGGEATAGSSSRDSGHPGVTPVKGGSDPGHSAVVLPPPSPSAGALLSAGAHGPPNPFARPPPPGAVTQAGGAYNGNSNNIETPISALPSRFVSDALLPSPSSFYPEWGFGRTGPDSNMLPSPLTFPTPLMQAGPGFVKDADEQERKRKSPDNGPVIAEPVGAGKRVRVE</sequence>
<comment type="subcellular location">
    <subcellularLocation>
        <location evidence="1">Nucleus</location>
    </subcellularLocation>
</comment>
<feature type="compositionally biased region" description="Pro residues" evidence="7">
    <location>
        <begin position="498"/>
        <end position="509"/>
    </location>
</feature>
<feature type="compositionally biased region" description="Pro residues" evidence="7">
    <location>
        <begin position="206"/>
        <end position="215"/>
    </location>
</feature>
<feature type="compositionally biased region" description="Basic residues" evidence="7">
    <location>
        <begin position="260"/>
        <end position="272"/>
    </location>
</feature>
<reference evidence="9" key="1">
    <citation type="submission" date="2023-03" db="EMBL/GenBank/DDBJ databases">
        <title>Emydomyces testavorans Genome Sequence.</title>
        <authorList>
            <person name="Hoyer L."/>
        </authorList>
    </citation>
    <scope>NUCLEOTIDE SEQUENCE</scope>
    <source>
        <strain evidence="9">16-2883</strain>
    </source>
</reference>
<dbReference type="GO" id="GO:0046983">
    <property type="term" value="F:protein dimerization activity"/>
    <property type="evidence" value="ECO:0007669"/>
    <property type="project" value="InterPro"/>
</dbReference>
<feature type="region of interest" description="Disordered" evidence="7">
    <location>
        <begin position="556"/>
        <end position="614"/>
    </location>
</feature>
<dbReference type="FunFam" id="3.40.1810.10:FF:000013">
    <property type="entry name" value="Transcription factor, MADS-box"/>
    <property type="match status" value="1"/>
</dbReference>
<dbReference type="AlphaFoldDB" id="A0AAF0IKQ7"/>
<keyword evidence="5" id="KW-0539">Nucleus</keyword>
<evidence type="ECO:0000259" key="8">
    <source>
        <dbReference type="PROSITE" id="PS50066"/>
    </source>
</evidence>
<name>A0AAF0IKQ7_9EURO</name>
<dbReference type="Proteomes" id="UP001219355">
    <property type="component" value="Chromosome 3"/>
</dbReference>
<dbReference type="Gene3D" id="3.40.1810.10">
    <property type="entry name" value="Transcription factor, MADS-box"/>
    <property type="match status" value="1"/>
</dbReference>
<dbReference type="SMART" id="SM00432">
    <property type="entry name" value="MADS"/>
    <property type="match status" value="1"/>
</dbReference>
<gene>
    <name evidence="9" type="primary">RLM1</name>
    <name evidence="9" type="ORF">PRK78_005448</name>
</gene>
<evidence type="ECO:0000256" key="7">
    <source>
        <dbReference type="SAM" id="MobiDB-lite"/>
    </source>
</evidence>
<evidence type="ECO:0000313" key="10">
    <source>
        <dbReference type="Proteomes" id="UP001219355"/>
    </source>
</evidence>
<dbReference type="InterPro" id="IPR033896">
    <property type="entry name" value="MEF2-like_N"/>
</dbReference>
<keyword evidence="4" id="KW-0804">Transcription</keyword>
<dbReference type="GO" id="GO:0033554">
    <property type="term" value="P:cellular response to stress"/>
    <property type="evidence" value="ECO:0007669"/>
    <property type="project" value="UniProtKB-ARBA"/>
</dbReference>
<accession>A0AAF0IKQ7</accession>
<dbReference type="InterPro" id="IPR002100">
    <property type="entry name" value="TF_MADSbox"/>
</dbReference>
<keyword evidence="3" id="KW-0238">DNA-binding</keyword>
<feature type="compositionally biased region" description="Polar residues" evidence="7">
    <location>
        <begin position="157"/>
        <end position="172"/>
    </location>
</feature>
<evidence type="ECO:0000256" key="3">
    <source>
        <dbReference type="ARBA" id="ARBA00023125"/>
    </source>
</evidence>
<dbReference type="PANTHER" id="PTHR11945:SF534">
    <property type="entry name" value="MYOCYTE-SPECIFIC ENHANCER FACTOR 2"/>
    <property type="match status" value="1"/>
</dbReference>
<dbReference type="InterPro" id="IPR036879">
    <property type="entry name" value="TF_MADSbox_sf"/>
</dbReference>
<feature type="compositionally biased region" description="Low complexity" evidence="7">
    <location>
        <begin position="486"/>
        <end position="497"/>
    </location>
</feature>
<comment type="similarity">
    <text evidence="6">Belongs to the MEF2 family.</text>
</comment>
<dbReference type="GO" id="GO:0045944">
    <property type="term" value="P:positive regulation of transcription by RNA polymerase II"/>
    <property type="evidence" value="ECO:0007669"/>
    <property type="project" value="InterPro"/>
</dbReference>
<proteinExistence type="inferred from homology"/>
<dbReference type="SUPFAM" id="SSF55455">
    <property type="entry name" value="SRF-like"/>
    <property type="match status" value="1"/>
</dbReference>
<dbReference type="PROSITE" id="PS00350">
    <property type="entry name" value="MADS_BOX_1"/>
    <property type="match status" value="1"/>
</dbReference>
<dbReference type="Pfam" id="PF00319">
    <property type="entry name" value="SRF-TF"/>
    <property type="match status" value="1"/>
</dbReference>
<dbReference type="GO" id="GO:0005634">
    <property type="term" value="C:nucleus"/>
    <property type="evidence" value="ECO:0007669"/>
    <property type="project" value="UniProtKB-SubCell"/>
</dbReference>
<evidence type="ECO:0000256" key="6">
    <source>
        <dbReference type="ARBA" id="ARBA00025805"/>
    </source>
</evidence>
<dbReference type="PRINTS" id="PR00404">
    <property type="entry name" value="MADSDOMAIN"/>
</dbReference>
<keyword evidence="10" id="KW-1185">Reference proteome</keyword>
<dbReference type="CDD" id="cd00265">
    <property type="entry name" value="MADS_MEF2_like"/>
    <property type="match status" value="1"/>
</dbReference>